<dbReference type="Gene3D" id="3.90.1150.10">
    <property type="entry name" value="Aspartate Aminotransferase, domain 1"/>
    <property type="match status" value="1"/>
</dbReference>
<dbReference type="Pfam" id="PF00202">
    <property type="entry name" value="Aminotran_3"/>
    <property type="match status" value="1"/>
</dbReference>
<dbReference type="PANTHER" id="PTHR11986:SF79">
    <property type="entry name" value="ACETYLORNITHINE AMINOTRANSFERASE, MITOCHONDRIAL"/>
    <property type="match status" value="1"/>
</dbReference>
<dbReference type="GO" id="GO:0042802">
    <property type="term" value="F:identical protein binding"/>
    <property type="evidence" value="ECO:0007669"/>
    <property type="project" value="TreeGrafter"/>
</dbReference>
<evidence type="ECO:0000256" key="2">
    <source>
        <dbReference type="ARBA" id="ARBA00022605"/>
    </source>
</evidence>
<dbReference type="InterPro" id="IPR004636">
    <property type="entry name" value="AcOrn/SuccOrn_fam"/>
</dbReference>
<dbReference type="STRING" id="1851148.SMSP2_00686"/>
<dbReference type="HAMAP" id="MF_01107">
    <property type="entry name" value="ArgD_aminotrans_3"/>
    <property type="match status" value="1"/>
</dbReference>
<gene>
    <name evidence="5 6" type="primary">argD</name>
    <name evidence="6" type="ORF">SMSP2_00686</name>
</gene>
<dbReference type="InterPro" id="IPR050103">
    <property type="entry name" value="Class-III_PLP-dep_AT"/>
</dbReference>
<organism evidence="6 7">
    <name type="scientific">Limihaloglobus sulfuriphilus</name>
    <dbReference type="NCBI Taxonomy" id="1851148"/>
    <lineage>
        <taxon>Bacteria</taxon>
        <taxon>Pseudomonadati</taxon>
        <taxon>Planctomycetota</taxon>
        <taxon>Phycisphaerae</taxon>
        <taxon>Sedimentisphaerales</taxon>
        <taxon>Sedimentisphaeraceae</taxon>
        <taxon>Limihaloglobus</taxon>
    </lineage>
</organism>
<dbReference type="InterPro" id="IPR005814">
    <property type="entry name" value="Aminotrans_3"/>
</dbReference>
<dbReference type="InterPro" id="IPR015421">
    <property type="entry name" value="PyrdxlP-dep_Trfase_major"/>
</dbReference>
<keyword evidence="2 5" id="KW-0028">Amino-acid biosynthesis</keyword>
<proteinExistence type="inferred from homology"/>
<dbReference type="SUPFAM" id="SSF53383">
    <property type="entry name" value="PLP-dependent transferases"/>
    <property type="match status" value="1"/>
</dbReference>
<keyword evidence="1 5" id="KW-0032">Aminotransferase</keyword>
<dbReference type="GO" id="GO:0005737">
    <property type="term" value="C:cytoplasm"/>
    <property type="evidence" value="ECO:0007669"/>
    <property type="project" value="UniProtKB-SubCell"/>
</dbReference>
<keyword evidence="5" id="KW-0963">Cytoplasm</keyword>
<evidence type="ECO:0000313" key="6">
    <source>
        <dbReference type="EMBL" id="AQQ70341.1"/>
    </source>
</evidence>
<evidence type="ECO:0000256" key="5">
    <source>
        <dbReference type="HAMAP-Rule" id="MF_01107"/>
    </source>
</evidence>
<feature type="binding site" evidence="5">
    <location>
        <position position="277"/>
    </location>
    <ligand>
        <name>pyridoxal 5'-phosphate</name>
        <dbReference type="ChEBI" id="CHEBI:597326"/>
    </ligand>
</feature>
<accession>A0A1Q2MCC5</accession>
<dbReference type="PIRSF" id="PIRSF000521">
    <property type="entry name" value="Transaminase_4ab_Lys_Orn"/>
    <property type="match status" value="1"/>
</dbReference>
<dbReference type="PANTHER" id="PTHR11986">
    <property type="entry name" value="AMINOTRANSFERASE CLASS III"/>
    <property type="match status" value="1"/>
</dbReference>
<comment type="cofactor">
    <cofactor evidence="5">
        <name>pyridoxal 5'-phosphate</name>
        <dbReference type="ChEBI" id="CHEBI:597326"/>
    </cofactor>
    <text evidence="5">Binds 1 pyridoxal phosphate per subunit.</text>
</comment>
<dbReference type="Proteomes" id="UP000188181">
    <property type="component" value="Chromosome"/>
</dbReference>
<comment type="catalytic activity">
    <reaction evidence="5">
        <text>N(2)-acetyl-L-ornithine + 2-oxoglutarate = N-acetyl-L-glutamate 5-semialdehyde + L-glutamate</text>
        <dbReference type="Rhea" id="RHEA:18049"/>
        <dbReference type="ChEBI" id="CHEBI:16810"/>
        <dbReference type="ChEBI" id="CHEBI:29123"/>
        <dbReference type="ChEBI" id="CHEBI:29985"/>
        <dbReference type="ChEBI" id="CHEBI:57805"/>
        <dbReference type="EC" id="2.6.1.11"/>
    </reaction>
</comment>
<feature type="binding site" evidence="5">
    <location>
        <begin position="105"/>
        <end position="106"/>
    </location>
    <ligand>
        <name>pyridoxal 5'-phosphate</name>
        <dbReference type="ChEBI" id="CHEBI:597326"/>
    </ligand>
</feature>
<evidence type="ECO:0000256" key="4">
    <source>
        <dbReference type="ARBA" id="ARBA00022898"/>
    </source>
</evidence>
<dbReference type="InterPro" id="IPR049704">
    <property type="entry name" value="Aminotrans_3_PPA_site"/>
</dbReference>
<dbReference type="EMBL" id="CP019646">
    <property type="protein sequence ID" value="AQQ70341.1"/>
    <property type="molecule type" value="Genomic_DNA"/>
</dbReference>
<dbReference type="NCBIfam" id="NF002325">
    <property type="entry name" value="PRK01278.1"/>
    <property type="match status" value="1"/>
</dbReference>
<evidence type="ECO:0000256" key="1">
    <source>
        <dbReference type="ARBA" id="ARBA00022576"/>
    </source>
</evidence>
<comment type="miscellaneous">
    <text evidence="5">May also have succinyldiaminopimelate aminotransferase activity, thus carrying out the corresponding step in lysine biosynthesis.</text>
</comment>
<feature type="binding site" evidence="5">
    <location>
        <position position="137"/>
    </location>
    <ligand>
        <name>N(2)-acetyl-L-ornithine</name>
        <dbReference type="ChEBI" id="CHEBI:57805"/>
    </ligand>
</feature>
<evidence type="ECO:0000313" key="7">
    <source>
        <dbReference type="Proteomes" id="UP000188181"/>
    </source>
</evidence>
<dbReference type="EC" id="2.6.1.11" evidence="5"/>
<keyword evidence="7" id="KW-1185">Reference proteome</keyword>
<dbReference type="InterPro" id="IPR015422">
    <property type="entry name" value="PyrdxlP-dep_Trfase_small"/>
</dbReference>
<comment type="similarity">
    <text evidence="5">Belongs to the class-III pyridoxal-phosphate-dependent aminotransferase family. ArgD subfamily.</text>
</comment>
<keyword evidence="3 5" id="KW-0808">Transferase</keyword>
<dbReference type="OrthoDB" id="9816013at2"/>
<dbReference type="GO" id="GO:0030170">
    <property type="term" value="F:pyridoxal phosphate binding"/>
    <property type="evidence" value="ECO:0007669"/>
    <property type="project" value="InterPro"/>
</dbReference>
<dbReference type="AlphaFoldDB" id="A0A1Q2MCC5"/>
<evidence type="ECO:0000256" key="3">
    <source>
        <dbReference type="ARBA" id="ARBA00022679"/>
    </source>
</evidence>
<keyword evidence="5" id="KW-0055">Arginine biosynthesis</keyword>
<feature type="binding site" evidence="5">
    <location>
        <begin position="219"/>
        <end position="222"/>
    </location>
    <ligand>
        <name>pyridoxal 5'-phosphate</name>
        <dbReference type="ChEBI" id="CHEBI:597326"/>
    </ligand>
</feature>
<name>A0A1Q2MCC5_9BACT</name>
<dbReference type="InterPro" id="IPR015424">
    <property type="entry name" value="PyrdxlP-dep_Trfase"/>
</dbReference>
<feature type="binding site" evidence="5">
    <location>
        <position position="276"/>
    </location>
    <ligand>
        <name>N(2)-acetyl-L-ornithine</name>
        <dbReference type="ChEBI" id="CHEBI:57805"/>
    </ligand>
</feature>
<dbReference type="NCBIfam" id="TIGR00707">
    <property type="entry name" value="argD"/>
    <property type="match status" value="1"/>
</dbReference>
<dbReference type="Gene3D" id="3.40.640.10">
    <property type="entry name" value="Type I PLP-dependent aspartate aminotransferase-like (Major domain)"/>
    <property type="match status" value="1"/>
</dbReference>
<reference evidence="7" key="1">
    <citation type="submission" date="2017-02" db="EMBL/GenBank/DDBJ databases">
        <title>Comparative genomics and description of representatives of a novel lineage of planctomycetes thriving in anoxic sediments.</title>
        <authorList>
            <person name="Spring S."/>
            <person name="Bunk B."/>
            <person name="Sproer C."/>
        </authorList>
    </citation>
    <scope>NUCLEOTIDE SEQUENCE [LARGE SCALE GENOMIC DNA]</scope>
    <source>
        <strain evidence="7">SM-Chi-D1</strain>
    </source>
</reference>
<keyword evidence="4 5" id="KW-0663">Pyridoxal phosphate</keyword>
<dbReference type="RefSeq" id="WP_146682613.1">
    <property type="nucleotide sequence ID" value="NZ_CP019646.1"/>
</dbReference>
<dbReference type="FunFam" id="3.40.640.10:FF:000004">
    <property type="entry name" value="Acetylornithine aminotransferase"/>
    <property type="match status" value="1"/>
</dbReference>
<comment type="subcellular location">
    <subcellularLocation>
        <location evidence="5">Cytoplasm</location>
    </subcellularLocation>
</comment>
<dbReference type="KEGG" id="pbas:SMSP2_00686"/>
<dbReference type="UniPathway" id="UPA00068">
    <property type="reaction ID" value="UER00109"/>
</dbReference>
<dbReference type="CDD" id="cd00610">
    <property type="entry name" value="OAT_like"/>
    <property type="match status" value="1"/>
</dbReference>
<dbReference type="GO" id="GO:0003992">
    <property type="term" value="F:N2-acetyl-L-ornithine:2-oxoglutarate 5-aminotransferase activity"/>
    <property type="evidence" value="ECO:0007669"/>
    <property type="project" value="UniProtKB-UniRule"/>
</dbReference>
<comment type="subunit">
    <text evidence="5">Homodimer.</text>
</comment>
<protein>
    <recommendedName>
        <fullName evidence="5">Acetylornithine aminotransferase</fullName>
        <shortName evidence="5">ACOAT</shortName>
        <ecNumber evidence="5">2.6.1.11</ecNumber>
    </recommendedName>
</protein>
<dbReference type="GO" id="GO:0006526">
    <property type="term" value="P:L-arginine biosynthetic process"/>
    <property type="evidence" value="ECO:0007669"/>
    <property type="project" value="UniProtKB-UniRule"/>
</dbReference>
<feature type="modified residue" description="N6-(pyridoxal phosphate)lysine" evidence="5">
    <location>
        <position position="248"/>
    </location>
</feature>
<comment type="pathway">
    <text evidence="5">Amino-acid biosynthesis; L-arginine biosynthesis; N(2)-acetyl-L-ornithine from L-glutamate: step 4/4.</text>
</comment>
<feature type="binding site" evidence="5">
    <location>
        <position position="134"/>
    </location>
    <ligand>
        <name>pyridoxal 5'-phosphate</name>
        <dbReference type="ChEBI" id="CHEBI:597326"/>
    </ligand>
</feature>
<dbReference type="PROSITE" id="PS00600">
    <property type="entry name" value="AA_TRANSFER_CLASS_3"/>
    <property type="match status" value="1"/>
</dbReference>
<sequence length="402" mass="43782">MTTQETINLFDKYVIGNYGRLARVIVKGSGSRLWDADGNEILDMFPGWAVSGIGHCHPKVVEAIQRQAAELIHIDNTFYIEQQGRLAQMLSERGFGGKCFFCNSGAEANEAALKLARLHTDAKKYKFITTEKSFHGRSIATVTATGQPKYHKGFLPLVPGFKHIPFNDIKALEAAFDDEVAAVMIEPIQGEGGINVATDEFISAIRRLCDEKGALMIFDEVQTGMGRTGKWYACQHFDVEPDIITLAKALGGGMAIGAMMAKPEIADSLVPGTHASTFGGNPMACSAAIAVIEAVEEENLLSNAIDMGAYTREKLEELAGEYQIIDHVRGIGLMIGLQLKSSGAEIVSKCLEKGLRINCTQGSVIRFMPAMTVTREQIDSAIDIFRSVLKDTKQAAEDEENQ</sequence>